<dbReference type="AlphaFoldDB" id="A0A7X3MGL6"/>
<protein>
    <submittedName>
        <fullName evidence="2">DUF4422 domain-containing protein</fullName>
    </submittedName>
</protein>
<keyword evidence="3" id="KW-1185">Reference proteome</keyword>
<sequence length="361" mass="42694">MVYQELIDNFNKLDSIYLYGAGVVAYGAYKAIQELFGIKVNGFLVTDKDNQLERIDDIPIHAFKEMQIGNDNLIMIATPEEYHDSIEQALQKQGILNYIKLDSHMEYVLMGKYMKKVCGLKLIEDYQTYEIDTFTSIGIYKVVSHMDRKLIRAYREASWIKEIQVGTVLTKERLADITDERCGSLSEQNALYGELSATYYAWKYGIYDVTGIFHYRRILKVTGEQMQLLKDRKIDVILPLPFVCYPDASGQYRRYLLQADIDIMLEVIKERDREHFKEILDILKIPYLYNYNMLIARKEVFDDYCSWLFPILKETAYRCEMQREKRLSRYIGRIGEVLTSLYFMQNMKKWKIAHAEKIWRV</sequence>
<feature type="domain" description="DUF4422" evidence="1">
    <location>
        <begin position="155"/>
        <end position="346"/>
    </location>
</feature>
<dbReference type="EMBL" id="WUQX01000001">
    <property type="protein sequence ID" value="MXP75875.1"/>
    <property type="molecule type" value="Genomic_DNA"/>
</dbReference>
<dbReference type="InterPro" id="IPR025536">
    <property type="entry name" value="DUF4422"/>
</dbReference>
<evidence type="ECO:0000313" key="2">
    <source>
        <dbReference type="EMBL" id="MXP75875.1"/>
    </source>
</evidence>
<reference evidence="2 3" key="1">
    <citation type="submission" date="2019-12" db="EMBL/GenBank/DDBJ databases">
        <title>Sporaefaciens musculi gen. nov., sp. nov., a novel bacterium isolated from the caecum of an obese mouse.</title>
        <authorList>
            <person name="Rasmussen T.S."/>
            <person name="Streidl T."/>
            <person name="Hitch T.C.A."/>
            <person name="Wortmann E."/>
            <person name="Deptula P."/>
            <person name="Hansen M."/>
            <person name="Nielsen D.S."/>
            <person name="Clavel T."/>
            <person name="Vogensen F.K."/>
        </authorList>
    </citation>
    <scope>NUCLEOTIDE SEQUENCE [LARGE SCALE GENOMIC DNA]</scope>
    <source>
        <strain evidence="2 3">WCA-9-b2</strain>
    </source>
</reference>
<dbReference type="Proteomes" id="UP000460412">
    <property type="component" value="Unassembled WGS sequence"/>
</dbReference>
<accession>A0A7X3MGL6</accession>
<dbReference type="RefSeq" id="WP_159751062.1">
    <property type="nucleotide sequence ID" value="NZ_WUQX01000001.1"/>
</dbReference>
<comment type="caution">
    <text evidence="2">The sequence shown here is derived from an EMBL/GenBank/DDBJ whole genome shotgun (WGS) entry which is preliminary data.</text>
</comment>
<evidence type="ECO:0000259" key="1">
    <source>
        <dbReference type="Pfam" id="PF14393"/>
    </source>
</evidence>
<evidence type="ECO:0000313" key="3">
    <source>
        <dbReference type="Proteomes" id="UP000460412"/>
    </source>
</evidence>
<proteinExistence type="predicted"/>
<gene>
    <name evidence="2" type="ORF">GN277_10920</name>
</gene>
<dbReference type="Pfam" id="PF14393">
    <property type="entry name" value="DUF4422"/>
    <property type="match status" value="1"/>
</dbReference>
<organism evidence="2 3">
    <name type="scientific">Sporofaciens musculi</name>
    <dbReference type="NCBI Taxonomy" id="2681861"/>
    <lineage>
        <taxon>Bacteria</taxon>
        <taxon>Bacillati</taxon>
        <taxon>Bacillota</taxon>
        <taxon>Clostridia</taxon>
        <taxon>Lachnospirales</taxon>
        <taxon>Lachnospiraceae</taxon>
        <taxon>Sporofaciens</taxon>
    </lineage>
</organism>
<name>A0A7X3MGL6_9FIRM</name>